<reference evidence="2" key="2">
    <citation type="submission" date="2025-09" db="UniProtKB">
        <authorList>
            <consortium name="Ensembl"/>
        </authorList>
    </citation>
    <scope>IDENTIFICATION</scope>
</reference>
<organism evidence="2 3">
    <name type="scientific">Buteo japonicus</name>
    <dbReference type="NCBI Taxonomy" id="224669"/>
    <lineage>
        <taxon>Eukaryota</taxon>
        <taxon>Metazoa</taxon>
        <taxon>Chordata</taxon>
        <taxon>Craniata</taxon>
        <taxon>Vertebrata</taxon>
        <taxon>Euteleostomi</taxon>
        <taxon>Archelosauria</taxon>
        <taxon>Archosauria</taxon>
        <taxon>Dinosauria</taxon>
        <taxon>Saurischia</taxon>
        <taxon>Theropoda</taxon>
        <taxon>Coelurosauria</taxon>
        <taxon>Aves</taxon>
        <taxon>Neognathae</taxon>
        <taxon>Neoaves</taxon>
        <taxon>Telluraves</taxon>
        <taxon>Accipitrimorphae</taxon>
        <taxon>Accipitriformes</taxon>
        <taxon>Accipitridae</taxon>
        <taxon>Accipitrinae</taxon>
        <taxon>Buteo</taxon>
    </lineage>
</organism>
<feature type="region of interest" description="Disordered" evidence="1">
    <location>
        <begin position="95"/>
        <end position="127"/>
    </location>
</feature>
<reference evidence="2" key="1">
    <citation type="submission" date="2025-08" db="UniProtKB">
        <authorList>
            <consortium name="Ensembl"/>
        </authorList>
    </citation>
    <scope>IDENTIFICATION</scope>
</reference>
<evidence type="ECO:0000313" key="2">
    <source>
        <dbReference type="Ensembl" id="ENSBJAP00000002250.1"/>
    </source>
</evidence>
<evidence type="ECO:0000313" key="3">
    <source>
        <dbReference type="Proteomes" id="UP000694555"/>
    </source>
</evidence>
<keyword evidence="3" id="KW-1185">Reference proteome</keyword>
<dbReference type="Ensembl" id="ENSBJAT00000002312.1">
    <property type="protein sequence ID" value="ENSBJAP00000002250.1"/>
    <property type="gene ID" value="ENSBJAG00000001651.1"/>
</dbReference>
<dbReference type="Proteomes" id="UP000694555">
    <property type="component" value="Unplaced"/>
</dbReference>
<name>A0A8B9ZAC3_9AVES</name>
<protein>
    <submittedName>
        <fullName evidence="2">Uncharacterized protein</fullName>
    </submittedName>
</protein>
<dbReference type="SUPFAM" id="SSF57997">
    <property type="entry name" value="Tropomyosin"/>
    <property type="match status" value="1"/>
</dbReference>
<dbReference type="AlphaFoldDB" id="A0A8B9ZAC3"/>
<feature type="region of interest" description="Disordered" evidence="1">
    <location>
        <begin position="12"/>
        <end position="60"/>
    </location>
</feature>
<sequence length="127" mass="13631">MRIAESFCTAALGSGDGKGSVRIQGPKSPVPSPRTSSRAGCSALSARHRQLPPGSQRHAGLNGKIQCLQQQADEAEDRAQVLQRELDLERDLREKEKALHDNERGVPASRRRTAGFSTAGKCLTAGK</sequence>
<proteinExistence type="predicted"/>
<evidence type="ECO:0000256" key="1">
    <source>
        <dbReference type="SAM" id="MobiDB-lite"/>
    </source>
</evidence>
<feature type="compositionally biased region" description="Basic and acidic residues" evidence="1">
    <location>
        <begin position="95"/>
        <end position="104"/>
    </location>
</feature>
<accession>A0A8B9ZAC3</accession>